<dbReference type="PROSITE" id="PS50206">
    <property type="entry name" value="RHODANESE_3"/>
    <property type="match status" value="1"/>
</dbReference>
<organism evidence="2">
    <name type="scientific">marine metagenome</name>
    <dbReference type="NCBI Taxonomy" id="408172"/>
    <lineage>
        <taxon>unclassified sequences</taxon>
        <taxon>metagenomes</taxon>
        <taxon>ecological metagenomes</taxon>
    </lineage>
</organism>
<evidence type="ECO:0000313" key="2">
    <source>
        <dbReference type="EMBL" id="SUZ58840.1"/>
    </source>
</evidence>
<dbReference type="PANTHER" id="PTHR44086">
    <property type="entry name" value="THIOSULFATE SULFURTRANSFERASE RDL2, MITOCHONDRIAL-RELATED"/>
    <property type="match status" value="1"/>
</dbReference>
<dbReference type="GO" id="GO:0004792">
    <property type="term" value="F:thiosulfate-cyanide sulfurtransferase activity"/>
    <property type="evidence" value="ECO:0007669"/>
    <property type="project" value="TreeGrafter"/>
</dbReference>
<accession>A0A381NWA5</accession>
<reference evidence="2" key="1">
    <citation type="submission" date="2018-05" db="EMBL/GenBank/DDBJ databases">
        <authorList>
            <person name="Lanie J.A."/>
            <person name="Ng W.-L."/>
            <person name="Kazmierczak K.M."/>
            <person name="Andrzejewski T.M."/>
            <person name="Davidsen T.M."/>
            <person name="Wayne K.J."/>
            <person name="Tettelin H."/>
            <person name="Glass J.I."/>
            <person name="Rusch D."/>
            <person name="Podicherti R."/>
            <person name="Tsui H.-C.T."/>
            <person name="Winkler M.E."/>
        </authorList>
    </citation>
    <scope>NUCLEOTIDE SEQUENCE</scope>
</reference>
<dbReference type="AlphaFoldDB" id="A0A381NWA5"/>
<dbReference type="InterPro" id="IPR036873">
    <property type="entry name" value="Rhodanese-like_dom_sf"/>
</dbReference>
<name>A0A381NWA5_9ZZZZ</name>
<dbReference type="CDD" id="cd00158">
    <property type="entry name" value="RHOD"/>
    <property type="match status" value="1"/>
</dbReference>
<protein>
    <recommendedName>
        <fullName evidence="1">Rhodanese domain-containing protein</fullName>
    </recommendedName>
</protein>
<evidence type="ECO:0000259" key="1">
    <source>
        <dbReference type="PROSITE" id="PS50206"/>
    </source>
</evidence>
<dbReference type="PANTHER" id="PTHR44086:SF10">
    <property type="entry name" value="THIOSULFATE SULFURTRANSFERASE_RHODANESE-LIKE DOMAIN-CONTAINING PROTEIN 3"/>
    <property type="match status" value="1"/>
</dbReference>
<dbReference type="Gene3D" id="3.40.250.10">
    <property type="entry name" value="Rhodanese-like domain"/>
    <property type="match status" value="1"/>
</dbReference>
<gene>
    <name evidence="2" type="ORF">METZ01_LOCUS11694</name>
</gene>
<dbReference type="SMART" id="SM00450">
    <property type="entry name" value="RHOD"/>
    <property type="match status" value="1"/>
</dbReference>
<dbReference type="InterPro" id="IPR001763">
    <property type="entry name" value="Rhodanese-like_dom"/>
</dbReference>
<dbReference type="Pfam" id="PF00581">
    <property type="entry name" value="Rhodanese"/>
    <property type="match status" value="1"/>
</dbReference>
<feature type="domain" description="Rhodanese" evidence="1">
    <location>
        <begin position="34"/>
        <end position="122"/>
    </location>
</feature>
<dbReference type="SUPFAM" id="SSF52821">
    <property type="entry name" value="Rhodanese/Cell cycle control phosphatase"/>
    <property type="match status" value="1"/>
</dbReference>
<dbReference type="EMBL" id="UINC01000644">
    <property type="protein sequence ID" value="SUZ58840.1"/>
    <property type="molecule type" value="Genomic_DNA"/>
</dbReference>
<dbReference type="GO" id="GO:0005739">
    <property type="term" value="C:mitochondrion"/>
    <property type="evidence" value="ECO:0007669"/>
    <property type="project" value="TreeGrafter"/>
</dbReference>
<proteinExistence type="predicted"/>
<sequence>MNRLILIILLFISCESNKGEFQLLEYQSYKSHIENNSIQLFDVRTPEEYNLGHIKGAVNIDFKNEEIFYRSFEKLDKSKPVYLYCRSGNRSKKSADILIELGFSRVYDLKGGFIEWNLNELK</sequence>